<feature type="domain" description="Aminoglycoside phosphotransferase" evidence="1">
    <location>
        <begin position="92"/>
        <end position="163"/>
    </location>
</feature>
<organism evidence="2 3">
    <name type="scientific">Bimuria novae-zelandiae CBS 107.79</name>
    <dbReference type="NCBI Taxonomy" id="1447943"/>
    <lineage>
        <taxon>Eukaryota</taxon>
        <taxon>Fungi</taxon>
        <taxon>Dikarya</taxon>
        <taxon>Ascomycota</taxon>
        <taxon>Pezizomycotina</taxon>
        <taxon>Dothideomycetes</taxon>
        <taxon>Pleosporomycetidae</taxon>
        <taxon>Pleosporales</taxon>
        <taxon>Massarineae</taxon>
        <taxon>Didymosphaeriaceae</taxon>
        <taxon>Bimuria</taxon>
    </lineage>
</organism>
<keyword evidence="3" id="KW-1185">Reference proteome</keyword>
<evidence type="ECO:0000313" key="2">
    <source>
        <dbReference type="EMBL" id="KAF1971062.1"/>
    </source>
</evidence>
<protein>
    <recommendedName>
        <fullName evidence="1">Aminoglycoside phosphotransferase domain-containing protein</fullName>
    </recommendedName>
</protein>
<name>A0A6A5V4S0_9PLEO</name>
<dbReference type="AlphaFoldDB" id="A0A6A5V4S0"/>
<dbReference type="InterPro" id="IPR002575">
    <property type="entry name" value="Aminoglycoside_PTrfase"/>
</dbReference>
<dbReference type="Pfam" id="PF01636">
    <property type="entry name" value="APH"/>
    <property type="match status" value="1"/>
</dbReference>
<dbReference type="PANTHER" id="PTHR21310:SF15">
    <property type="entry name" value="AMINOGLYCOSIDE PHOSPHOTRANSFERASE DOMAIN-CONTAINING PROTEIN"/>
    <property type="match status" value="1"/>
</dbReference>
<gene>
    <name evidence="2" type="ORF">BU23DRAFT_472247</name>
</gene>
<dbReference type="InterPro" id="IPR011009">
    <property type="entry name" value="Kinase-like_dom_sf"/>
</dbReference>
<sequence length="198" mass="22470">RLLNEAAALRLLKERTTIPVPTVYSYEPDDQGAMRLVVKRIHGIKAASVGEECRMPVGSRHVTSGTCSACENIATEKVNIFVEGTVLPQLRRLTSNQTGLDGFVLPPPRIEEYDRRAMWPPKQSPLEGEYVFCHGDLSRSNIMVDPNTLDVVYIIDWEQAGFFPATLERPLWRLDYREYMQTYEDHDMLDGEIALITG</sequence>
<dbReference type="SUPFAM" id="SSF56112">
    <property type="entry name" value="Protein kinase-like (PK-like)"/>
    <property type="match status" value="1"/>
</dbReference>
<reference evidence="2" key="1">
    <citation type="journal article" date="2020" name="Stud. Mycol.">
        <title>101 Dothideomycetes genomes: a test case for predicting lifestyles and emergence of pathogens.</title>
        <authorList>
            <person name="Haridas S."/>
            <person name="Albert R."/>
            <person name="Binder M."/>
            <person name="Bloem J."/>
            <person name="Labutti K."/>
            <person name="Salamov A."/>
            <person name="Andreopoulos B."/>
            <person name="Baker S."/>
            <person name="Barry K."/>
            <person name="Bills G."/>
            <person name="Bluhm B."/>
            <person name="Cannon C."/>
            <person name="Castanera R."/>
            <person name="Culley D."/>
            <person name="Daum C."/>
            <person name="Ezra D."/>
            <person name="Gonzalez J."/>
            <person name="Henrissat B."/>
            <person name="Kuo A."/>
            <person name="Liang C."/>
            <person name="Lipzen A."/>
            <person name="Lutzoni F."/>
            <person name="Magnuson J."/>
            <person name="Mondo S."/>
            <person name="Nolan M."/>
            <person name="Ohm R."/>
            <person name="Pangilinan J."/>
            <person name="Park H.-J."/>
            <person name="Ramirez L."/>
            <person name="Alfaro M."/>
            <person name="Sun H."/>
            <person name="Tritt A."/>
            <person name="Yoshinaga Y."/>
            <person name="Zwiers L.-H."/>
            <person name="Turgeon B."/>
            <person name="Goodwin S."/>
            <person name="Spatafora J."/>
            <person name="Crous P."/>
            <person name="Grigoriev I."/>
        </authorList>
    </citation>
    <scope>NUCLEOTIDE SEQUENCE</scope>
    <source>
        <strain evidence="2">CBS 107.79</strain>
    </source>
</reference>
<evidence type="ECO:0000313" key="3">
    <source>
        <dbReference type="Proteomes" id="UP000800036"/>
    </source>
</evidence>
<dbReference type="Gene3D" id="3.90.1200.10">
    <property type="match status" value="1"/>
</dbReference>
<dbReference type="OrthoDB" id="2906425at2759"/>
<dbReference type="PANTHER" id="PTHR21310">
    <property type="entry name" value="AMINOGLYCOSIDE PHOSPHOTRANSFERASE-RELATED-RELATED"/>
    <property type="match status" value="1"/>
</dbReference>
<feature type="non-terminal residue" evidence="2">
    <location>
        <position position="1"/>
    </location>
</feature>
<accession>A0A6A5V4S0</accession>
<proteinExistence type="predicted"/>
<dbReference type="Proteomes" id="UP000800036">
    <property type="component" value="Unassembled WGS sequence"/>
</dbReference>
<dbReference type="EMBL" id="ML976696">
    <property type="protein sequence ID" value="KAF1971062.1"/>
    <property type="molecule type" value="Genomic_DNA"/>
</dbReference>
<dbReference type="InterPro" id="IPR051678">
    <property type="entry name" value="AGP_Transferase"/>
</dbReference>
<evidence type="ECO:0000259" key="1">
    <source>
        <dbReference type="Pfam" id="PF01636"/>
    </source>
</evidence>